<dbReference type="Pfam" id="PF00954">
    <property type="entry name" value="S_locus_glycop"/>
    <property type="match status" value="1"/>
</dbReference>
<evidence type="ECO:0000256" key="10">
    <source>
        <dbReference type="ARBA" id="ARBA00022840"/>
    </source>
</evidence>
<dbReference type="GO" id="GO:0048544">
    <property type="term" value="P:recognition of pollen"/>
    <property type="evidence" value="ECO:0007669"/>
    <property type="project" value="InterPro"/>
</dbReference>
<evidence type="ECO:0000256" key="5">
    <source>
        <dbReference type="ARBA" id="ARBA00022692"/>
    </source>
</evidence>
<feature type="domain" description="Bulb-type lectin" evidence="21">
    <location>
        <begin position="36"/>
        <end position="159"/>
    </location>
</feature>
<evidence type="ECO:0000256" key="19">
    <source>
        <dbReference type="SAM" id="Phobius"/>
    </source>
</evidence>
<dbReference type="SMART" id="SM00473">
    <property type="entry name" value="PAN_AP"/>
    <property type="match status" value="1"/>
</dbReference>
<keyword evidence="4 17" id="KW-0808">Transferase</keyword>
<dbReference type="InterPro" id="IPR024171">
    <property type="entry name" value="SRK-like_kinase"/>
</dbReference>
<comment type="similarity">
    <text evidence="17">Belongs to the protein kinase superfamily. Ser/Thr protein kinase family.</text>
</comment>
<evidence type="ECO:0000256" key="13">
    <source>
        <dbReference type="ARBA" id="ARBA00023157"/>
    </source>
</evidence>
<sequence length="844" mass="94815">MINLSVICAVIVNRFLIFLQFSLLFFVFQTCYAVDNSTITPTKAITDSQTLTSSGGVFKLGFFSPPNSTHRYVGIWYEFDPKQNIVWVANRDNPLKDSSGTLRIADDGNLVIVDGRGVLYWTTNVSGITAPKNSVAELLDTGNLEFRLLNESVWQSFDHPTHTFLPGMEIGGSTLTGKKLELTSWKSESDPSTGIFWLMLELLGDHPQLVVRRNGSNSRLWRSGPWNSIIFIGIAEMTYAQAFSLSEDNMYISFKDPNKMYPQFVLHHHGTFFGEQWDADLDNWYDFWSSQINNCDTYGTCGSFGSCNPSNLPICSCLIGFKPKFEDEWSEGNWSGGCVRNTQLECQDSGFGNPDTVDGFRKLESVKVPDNAIVSLLLISLLEDCKMICLRNCSCLAYSYDIGVGCMTWDENLVDIQQFTQRGADLYIRLAHSDIDPVLKNSTDPARKDNTDHGLSNNGIVIVIIAVLVGTLAIIICTYLFWKWLTKQRGNIAADLGNTHEETPDHPDQVKVFKFQELATATDNFTGANMLGQGGFGQVYKGMLFDGQEIAVKRLSKGSIQGLEEFKNEVMVISKVQHRNLVRLLGCCLEGDEKMLIYEYMPNKSLDAFLFDPTKQELLDWKKRFQIIEGISRGMLYLHRDSRMRVIHRDLKVSNILLDEDLNPKISDFGMARIFGGNEQQASTRRVVGTLGYMPPEYVLDGRFSEKSDVFSFGVLLLEVVSGRKTTSFHHLEQSLSLLGYAWQLWNESKMELLIDPAILHESTPLAEIFRCIQVGLLCVQECAVDRPTMSTTLSMLTSEITTLPAPKQPAFIERRVPMPLDSFAHSLGAASVNHLTMTQIEGR</sequence>
<keyword evidence="3 17" id="KW-0723">Serine/threonine-protein kinase</keyword>
<dbReference type="FunFam" id="2.90.10.10:FF:000001">
    <property type="entry name" value="G-type lectin S-receptor-like serine/threonine-protein kinase"/>
    <property type="match status" value="1"/>
</dbReference>
<evidence type="ECO:0000256" key="7">
    <source>
        <dbReference type="ARBA" id="ARBA00022734"/>
    </source>
</evidence>
<keyword evidence="9 17" id="KW-0418">Kinase</keyword>
<evidence type="ECO:0000256" key="9">
    <source>
        <dbReference type="ARBA" id="ARBA00022777"/>
    </source>
</evidence>
<feature type="binding site" evidence="18">
    <location>
        <position position="553"/>
    </location>
    <ligand>
        <name>ATP</name>
        <dbReference type="ChEBI" id="CHEBI:30616"/>
    </ligand>
</feature>
<dbReference type="InterPro" id="IPR003609">
    <property type="entry name" value="Pan_app"/>
</dbReference>
<dbReference type="Pfam" id="PF08276">
    <property type="entry name" value="PAN_2"/>
    <property type="match status" value="1"/>
</dbReference>
<evidence type="ECO:0000313" key="24">
    <source>
        <dbReference type="Proteomes" id="UP000316621"/>
    </source>
</evidence>
<evidence type="ECO:0000256" key="18">
    <source>
        <dbReference type="PROSITE-ProRule" id="PRU10141"/>
    </source>
</evidence>
<dbReference type="CDD" id="cd14066">
    <property type="entry name" value="STKc_IRAK"/>
    <property type="match status" value="1"/>
</dbReference>
<dbReference type="Pfam" id="PF01453">
    <property type="entry name" value="B_lectin"/>
    <property type="match status" value="1"/>
</dbReference>
<dbReference type="OMA" id="KKCVHIA"/>
<dbReference type="InterPro" id="IPR000858">
    <property type="entry name" value="S_locus_glycoprot_dom"/>
</dbReference>
<dbReference type="CDD" id="cd00028">
    <property type="entry name" value="B_lectin"/>
    <property type="match status" value="1"/>
</dbReference>
<dbReference type="InterPro" id="IPR021820">
    <property type="entry name" value="S-locus_recpt_kinase_C"/>
</dbReference>
<dbReference type="Gramene" id="RZC62350">
    <property type="protein sequence ID" value="RZC62350"/>
    <property type="gene ID" value="C5167_024138"/>
</dbReference>
<dbReference type="PROSITE" id="PS50927">
    <property type="entry name" value="BULB_LECTIN"/>
    <property type="match status" value="1"/>
</dbReference>
<protein>
    <recommendedName>
        <fullName evidence="17">Receptor-like serine/threonine-protein kinase</fullName>
        <ecNumber evidence="17">2.7.11.1</ecNumber>
    </recommendedName>
</protein>
<keyword evidence="14" id="KW-0325">Glycoprotein</keyword>
<evidence type="ECO:0000256" key="12">
    <source>
        <dbReference type="ARBA" id="ARBA00023136"/>
    </source>
</evidence>
<feature type="domain" description="Apple" evidence="22">
    <location>
        <begin position="346"/>
        <end position="431"/>
    </location>
</feature>
<dbReference type="AlphaFoldDB" id="A0A4Y7JQL4"/>
<evidence type="ECO:0000256" key="6">
    <source>
        <dbReference type="ARBA" id="ARBA00022729"/>
    </source>
</evidence>
<keyword evidence="11 19" id="KW-1133">Transmembrane helix</keyword>
<dbReference type="InterPro" id="IPR008271">
    <property type="entry name" value="Ser/Thr_kinase_AS"/>
</dbReference>
<evidence type="ECO:0000313" key="23">
    <source>
        <dbReference type="EMBL" id="RZC62350.1"/>
    </source>
</evidence>
<dbReference type="InterPro" id="IPR001245">
    <property type="entry name" value="Ser-Thr/Tyr_kinase_cat_dom"/>
</dbReference>
<organism evidence="23 24">
    <name type="scientific">Papaver somniferum</name>
    <name type="common">Opium poppy</name>
    <dbReference type="NCBI Taxonomy" id="3469"/>
    <lineage>
        <taxon>Eukaryota</taxon>
        <taxon>Viridiplantae</taxon>
        <taxon>Streptophyta</taxon>
        <taxon>Embryophyta</taxon>
        <taxon>Tracheophyta</taxon>
        <taxon>Spermatophyta</taxon>
        <taxon>Magnoliopsida</taxon>
        <taxon>Ranunculales</taxon>
        <taxon>Papaveraceae</taxon>
        <taxon>Papaveroideae</taxon>
        <taxon>Papaver</taxon>
    </lineage>
</organism>
<dbReference type="Proteomes" id="UP000316621">
    <property type="component" value="Chromosome 5"/>
</dbReference>
<dbReference type="Gene3D" id="1.10.510.10">
    <property type="entry name" value="Transferase(Phosphotransferase) domain 1"/>
    <property type="match status" value="1"/>
</dbReference>
<keyword evidence="8 17" id="KW-0547">Nucleotide-binding</keyword>
<dbReference type="OrthoDB" id="1934880at2759"/>
<keyword evidence="2" id="KW-1003">Cell membrane</keyword>
<dbReference type="InterPro" id="IPR036426">
    <property type="entry name" value="Bulb-type_lectin_dom_sf"/>
</dbReference>
<dbReference type="SMART" id="SM00108">
    <property type="entry name" value="B_lectin"/>
    <property type="match status" value="1"/>
</dbReference>
<dbReference type="PROSITE" id="PS00107">
    <property type="entry name" value="PROTEIN_KINASE_ATP"/>
    <property type="match status" value="1"/>
</dbReference>
<keyword evidence="10 17" id="KW-0067">ATP-binding</keyword>
<evidence type="ECO:0000256" key="3">
    <source>
        <dbReference type="ARBA" id="ARBA00022527"/>
    </source>
</evidence>
<keyword evidence="13" id="KW-1015">Disulfide bond</keyword>
<evidence type="ECO:0000256" key="16">
    <source>
        <dbReference type="ARBA" id="ARBA00048679"/>
    </source>
</evidence>
<dbReference type="Pfam" id="PF11883">
    <property type="entry name" value="DUF3403"/>
    <property type="match status" value="1"/>
</dbReference>
<keyword evidence="5 19" id="KW-0812">Transmembrane</keyword>
<evidence type="ECO:0000256" key="1">
    <source>
        <dbReference type="ARBA" id="ARBA00004251"/>
    </source>
</evidence>
<evidence type="ECO:0000256" key="17">
    <source>
        <dbReference type="PIRNR" id="PIRNR000641"/>
    </source>
</evidence>
<dbReference type="InterPro" id="IPR000719">
    <property type="entry name" value="Prot_kinase_dom"/>
</dbReference>
<dbReference type="GO" id="GO:0005886">
    <property type="term" value="C:plasma membrane"/>
    <property type="evidence" value="ECO:0007669"/>
    <property type="project" value="UniProtKB-SubCell"/>
</dbReference>
<dbReference type="EC" id="2.7.11.1" evidence="17"/>
<dbReference type="PIRSF" id="PIRSF000641">
    <property type="entry name" value="SRK"/>
    <property type="match status" value="1"/>
</dbReference>
<feature type="transmembrane region" description="Helical" evidence="19">
    <location>
        <begin position="460"/>
        <end position="482"/>
    </location>
</feature>
<proteinExistence type="inferred from homology"/>
<dbReference type="GO" id="GO:0030246">
    <property type="term" value="F:carbohydrate binding"/>
    <property type="evidence" value="ECO:0007669"/>
    <property type="project" value="UniProtKB-KW"/>
</dbReference>
<evidence type="ECO:0000256" key="15">
    <source>
        <dbReference type="ARBA" id="ARBA00047899"/>
    </source>
</evidence>
<dbReference type="SUPFAM" id="SSF56112">
    <property type="entry name" value="Protein kinase-like (PK-like)"/>
    <property type="match status" value="1"/>
</dbReference>
<keyword evidence="7" id="KW-0430">Lectin</keyword>
<dbReference type="Pfam" id="PF07714">
    <property type="entry name" value="PK_Tyr_Ser-Thr"/>
    <property type="match status" value="1"/>
</dbReference>
<evidence type="ECO:0000256" key="2">
    <source>
        <dbReference type="ARBA" id="ARBA00022475"/>
    </source>
</evidence>
<dbReference type="Gene3D" id="2.90.10.10">
    <property type="entry name" value="Bulb-type lectin domain"/>
    <property type="match status" value="1"/>
</dbReference>
<dbReference type="Gene3D" id="3.30.200.20">
    <property type="entry name" value="Phosphorylase Kinase, domain 1"/>
    <property type="match status" value="1"/>
</dbReference>
<dbReference type="GO" id="GO:0004674">
    <property type="term" value="F:protein serine/threonine kinase activity"/>
    <property type="evidence" value="ECO:0007669"/>
    <property type="project" value="UniProtKB-KW"/>
</dbReference>
<evidence type="ECO:0000256" key="8">
    <source>
        <dbReference type="ARBA" id="ARBA00022741"/>
    </source>
</evidence>
<keyword evidence="12 19" id="KW-0472">Membrane</keyword>
<accession>A0A4Y7JQL4</accession>
<evidence type="ECO:0000259" key="20">
    <source>
        <dbReference type="PROSITE" id="PS50011"/>
    </source>
</evidence>
<dbReference type="PROSITE" id="PS50948">
    <property type="entry name" value="PAN"/>
    <property type="match status" value="1"/>
</dbReference>
<dbReference type="EMBL" id="CM010719">
    <property type="protein sequence ID" value="RZC62350.1"/>
    <property type="molecule type" value="Genomic_DNA"/>
</dbReference>
<dbReference type="PROSITE" id="PS50011">
    <property type="entry name" value="PROTEIN_KINASE_DOM"/>
    <property type="match status" value="1"/>
</dbReference>
<comment type="catalytic activity">
    <reaction evidence="16 17">
        <text>L-seryl-[protein] + ATP = O-phospho-L-seryl-[protein] + ADP + H(+)</text>
        <dbReference type="Rhea" id="RHEA:17989"/>
        <dbReference type="Rhea" id="RHEA-COMP:9863"/>
        <dbReference type="Rhea" id="RHEA-COMP:11604"/>
        <dbReference type="ChEBI" id="CHEBI:15378"/>
        <dbReference type="ChEBI" id="CHEBI:29999"/>
        <dbReference type="ChEBI" id="CHEBI:30616"/>
        <dbReference type="ChEBI" id="CHEBI:83421"/>
        <dbReference type="ChEBI" id="CHEBI:456216"/>
        <dbReference type="EC" id="2.7.11.1"/>
    </reaction>
</comment>
<dbReference type="PANTHER" id="PTHR27002:SF1055">
    <property type="entry name" value="RECEPTOR-LIKE SERINE_THREONINE-PROTEIN KINASE"/>
    <property type="match status" value="1"/>
</dbReference>
<dbReference type="GO" id="GO:0045087">
    <property type="term" value="P:innate immune response"/>
    <property type="evidence" value="ECO:0007669"/>
    <property type="project" value="UniProtKB-ARBA"/>
</dbReference>
<feature type="domain" description="Protein kinase" evidence="20">
    <location>
        <begin position="525"/>
        <end position="825"/>
    </location>
</feature>
<comment type="catalytic activity">
    <reaction evidence="15 17">
        <text>L-threonyl-[protein] + ATP = O-phospho-L-threonyl-[protein] + ADP + H(+)</text>
        <dbReference type="Rhea" id="RHEA:46608"/>
        <dbReference type="Rhea" id="RHEA-COMP:11060"/>
        <dbReference type="Rhea" id="RHEA-COMP:11605"/>
        <dbReference type="ChEBI" id="CHEBI:15378"/>
        <dbReference type="ChEBI" id="CHEBI:30013"/>
        <dbReference type="ChEBI" id="CHEBI:30616"/>
        <dbReference type="ChEBI" id="CHEBI:61977"/>
        <dbReference type="ChEBI" id="CHEBI:456216"/>
        <dbReference type="EC" id="2.7.11.1"/>
    </reaction>
</comment>
<evidence type="ECO:0000256" key="4">
    <source>
        <dbReference type="ARBA" id="ARBA00022679"/>
    </source>
</evidence>
<dbReference type="GO" id="GO:0106310">
    <property type="term" value="F:protein serine kinase activity"/>
    <property type="evidence" value="ECO:0007669"/>
    <property type="project" value="RHEA"/>
</dbReference>
<dbReference type="PANTHER" id="PTHR27002">
    <property type="entry name" value="RECEPTOR-LIKE SERINE/THREONINE-PROTEIN KINASE SD1-8"/>
    <property type="match status" value="1"/>
</dbReference>
<dbReference type="InterPro" id="IPR017441">
    <property type="entry name" value="Protein_kinase_ATP_BS"/>
</dbReference>
<keyword evidence="6" id="KW-0732">Signal</keyword>
<dbReference type="InterPro" id="IPR001480">
    <property type="entry name" value="Bulb-type_lectin_dom"/>
</dbReference>
<evidence type="ECO:0000259" key="21">
    <source>
        <dbReference type="PROSITE" id="PS50927"/>
    </source>
</evidence>
<evidence type="ECO:0000259" key="22">
    <source>
        <dbReference type="PROSITE" id="PS50948"/>
    </source>
</evidence>
<reference evidence="23 24" key="1">
    <citation type="journal article" date="2018" name="Science">
        <title>The opium poppy genome and morphinan production.</title>
        <authorList>
            <person name="Guo L."/>
            <person name="Winzer T."/>
            <person name="Yang X."/>
            <person name="Li Y."/>
            <person name="Ning Z."/>
            <person name="He Z."/>
            <person name="Teodor R."/>
            <person name="Lu Y."/>
            <person name="Bowser T.A."/>
            <person name="Graham I.A."/>
            <person name="Ye K."/>
        </authorList>
    </citation>
    <scope>NUCLEOTIDE SEQUENCE [LARGE SCALE GENOMIC DNA]</scope>
    <source>
        <strain evidence="24">cv. HN1</strain>
        <tissue evidence="23">Leaves</tissue>
    </source>
</reference>
<gene>
    <name evidence="23" type="ORF">C5167_024138</name>
</gene>
<dbReference type="SMART" id="SM00220">
    <property type="entry name" value="S_TKc"/>
    <property type="match status" value="1"/>
</dbReference>
<dbReference type="FunFam" id="1.10.510.10:FF:000345">
    <property type="entry name" value="G-type lectin S-receptor-like serine/threonine-protein kinase"/>
    <property type="match status" value="1"/>
</dbReference>
<dbReference type="SUPFAM" id="SSF51110">
    <property type="entry name" value="alpha-D-mannose-specific plant lectins"/>
    <property type="match status" value="1"/>
</dbReference>
<comment type="subcellular location">
    <subcellularLocation>
        <location evidence="1">Cell membrane</location>
        <topology evidence="1">Single-pass type I membrane protein</topology>
    </subcellularLocation>
</comment>
<dbReference type="PROSITE" id="PS00108">
    <property type="entry name" value="PROTEIN_KINASE_ST"/>
    <property type="match status" value="1"/>
</dbReference>
<dbReference type="FunFam" id="3.30.200.20:FF:000195">
    <property type="entry name" value="G-type lectin S-receptor-like serine/threonine-protein kinase"/>
    <property type="match status" value="1"/>
</dbReference>
<keyword evidence="24" id="KW-1185">Reference proteome</keyword>
<dbReference type="InterPro" id="IPR011009">
    <property type="entry name" value="Kinase-like_dom_sf"/>
</dbReference>
<dbReference type="GO" id="GO:0005524">
    <property type="term" value="F:ATP binding"/>
    <property type="evidence" value="ECO:0007669"/>
    <property type="project" value="UniProtKB-UniRule"/>
</dbReference>
<name>A0A4Y7JQL4_PAPSO</name>
<evidence type="ECO:0000256" key="14">
    <source>
        <dbReference type="ARBA" id="ARBA00023180"/>
    </source>
</evidence>
<dbReference type="CDD" id="cd01098">
    <property type="entry name" value="PAN_AP_plant"/>
    <property type="match status" value="1"/>
</dbReference>
<evidence type="ECO:0000256" key="11">
    <source>
        <dbReference type="ARBA" id="ARBA00022989"/>
    </source>
</evidence>